<dbReference type="EMBL" id="JAVDVX010000006">
    <property type="protein sequence ID" value="MDR7091407.1"/>
    <property type="molecule type" value="Genomic_DNA"/>
</dbReference>
<dbReference type="RefSeq" id="WP_310074677.1">
    <property type="nucleotide sequence ID" value="NZ_JAVDVX010000006.1"/>
</dbReference>
<organism evidence="8 9">
    <name type="scientific">Cellvibrio fibrivorans</name>
    <dbReference type="NCBI Taxonomy" id="126350"/>
    <lineage>
        <taxon>Bacteria</taxon>
        <taxon>Pseudomonadati</taxon>
        <taxon>Pseudomonadota</taxon>
        <taxon>Gammaproteobacteria</taxon>
        <taxon>Cellvibrionales</taxon>
        <taxon>Cellvibrionaceae</taxon>
        <taxon>Cellvibrio</taxon>
    </lineage>
</organism>
<keyword evidence="9" id="KW-1185">Reference proteome</keyword>
<evidence type="ECO:0000256" key="5">
    <source>
        <dbReference type="SAM" id="MobiDB-lite"/>
    </source>
</evidence>
<feature type="chain" id="PRO_5046510600" evidence="6">
    <location>
        <begin position="18"/>
        <end position="272"/>
    </location>
</feature>
<keyword evidence="6" id="KW-0732">Signal</keyword>
<keyword evidence="2 4" id="KW-0479">Metal-binding</keyword>
<dbReference type="InterPro" id="IPR036909">
    <property type="entry name" value="Cyt_c-like_dom_sf"/>
</dbReference>
<proteinExistence type="predicted"/>
<keyword evidence="3 4" id="KW-0408">Iron</keyword>
<evidence type="ECO:0000256" key="6">
    <source>
        <dbReference type="SAM" id="SignalP"/>
    </source>
</evidence>
<feature type="domain" description="Cytochrome c" evidence="7">
    <location>
        <begin position="51"/>
        <end position="151"/>
    </location>
</feature>
<keyword evidence="1 4" id="KW-0349">Heme</keyword>
<dbReference type="SUPFAM" id="SSF46626">
    <property type="entry name" value="Cytochrome c"/>
    <property type="match status" value="1"/>
</dbReference>
<evidence type="ECO:0000256" key="2">
    <source>
        <dbReference type="ARBA" id="ARBA00022723"/>
    </source>
</evidence>
<dbReference type="InterPro" id="IPR009056">
    <property type="entry name" value="Cyt_c-like_dom"/>
</dbReference>
<gene>
    <name evidence="8" type="ORF">J2X05_003442</name>
</gene>
<dbReference type="PROSITE" id="PS51257">
    <property type="entry name" value="PROKAR_LIPOPROTEIN"/>
    <property type="match status" value="1"/>
</dbReference>
<feature type="region of interest" description="Disordered" evidence="5">
    <location>
        <begin position="253"/>
        <end position="272"/>
    </location>
</feature>
<evidence type="ECO:0000256" key="3">
    <source>
        <dbReference type="ARBA" id="ARBA00023004"/>
    </source>
</evidence>
<evidence type="ECO:0000256" key="4">
    <source>
        <dbReference type="PROSITE-ProRule" id="PRU00433"/>
    </source>
</evidence>
<evidence type="ECO:0000259" key="7">
    <source>
        <dbReference type="PROSITE" id="PS51007"/>
    </source>
</evidence>
<comment type="caution">
    <text evidence="8">The sequence shown here is derived from an EMBL/GenBank/DDBJ whole genome shotgun (WGS) entry which is preliminary data.</text>
</comment>
<accession>A0ABU1V1S6</accession>
<reference evidence="8 9" key="1">
    <citation type="submission" date="2023-07" db="EMBL/GenBank/DDBJ databases">
        <title>Sorghum-associated microbial communities from plants grown in Nebraska, USA.</title>
        <authorList>
            <person name="Schachtman D."/>
        </authorList>
    </citation>
    <scope>NUCLEOTIDE SEQUENCE [LARGE SCALE GENOMIC DNA]</scope>
    <source>
        <strain evidence="8 9">BE190</strain>
    </source>
</reference>
<dbReference type="Proteomes" id="UP001253595">
    <property type="component" value="Unassembled WGS sequence"/>
</dbReference>
<feature type="signal peptide" evidence="6">
    <location>
        <begin position="1"/>
        <end position="17"/>
    </location>
</feature>
<evidence type="ECO:0000256" key="1">
    <source>
        <dbReference type="ARBA" id="ARBA00022617"/>
    </source>
</evidence>
<sequence length="272" mass="28933">MKSFFLLLAITGLTACGAGSGKGLNDQGLPTSSSKGNGSASSSSASENAVTLAQLQQNIFGAICTNCHTGANAPRGLRLDSEENSYAFLVNRTADEIPTLMRVNPGKPDDSYLIKKLEGSADIVGARMPLGGPYLSQEQIDQVRSWIANGAPRNGTGSATTKVARASAQKSDSQVTVDLHFSRPLQFETLSPESISVFYNNLDGQKTAADFSLLLIDQILYITVSDIPPQAIQLEVLINNSALYPLLDQEQRGFDGDGDENQGGGYSYVYSL</sequence>
<evidence type="ECO:0000313" key="9">
    <source>
        <dbReference type="Proteomes" id="UP001253595"/>
    </source>
</evidence>
<dbReference type="PROSITE" id="PS51007">
    <property type="entry name" value="CYTC"/>
    <property type="match status" value="1"/>
</dbReference>
<name>A0ABU1V1S6_9GAMM</name>
<protein>
    <submittedName>
        <fullName evidence="8">Mono/diheme cytochrome c family protein</fullName>
    </submittedName>
</protein>
<evidence type="ECO:0000313" key="8">
    <source>
        <dbReference type="EMBL" id="MDR7091407.1"/>
    </source>
</evidence>